<dbReference type="InterPro" id="IPR008949">
    <property type="entry name" value="Isoprenoid_synthase_dom_sf"/>
</dbReference>
<dbReference type="EMBL" id="JBBLXS010000041">
    <property type="protein sequence ID" value="MEK0184249.1"/>
    <property type="molecule type" value="Genomic_DNA"/>
</dbReference>
<dbReference type="RefSeq" id="WP_340518799.1">
    <property type="nucleotide sequence ID" value="NZ_JBBLXS010000041.1"/>
</dbReference>
<sequence length="310" mass="35840">MNNIKYTKHILSKENQEEIEGIERIVNNLSEKWPSDIEFPIIFFIEKLSPHLFLDAFPSLKVETIRPLTVAGQILGTSIVMCDSIIDKENDVFLTTKYSLSFQVMLLEAYNILYSIFPKESRFWEFFRKCYYEYIDACITEKKFASGEFPFSEYTEELALKIAANKSAIAKVNIAGLVELAKDDSLFEPLTEAVKQYLIARQIWDDISDWKEDLQSGTPSLLLSRVVQEWPIKCDETMLKKISRKIFYGGNINYVIELACQSLERAKELTKDIPELAWRSVAVEELQNHFDSLSQNIEKICLKNIQSLAK</sequence>
<organism evidence="1 2">
    <name type="scientific">Microcoleus anatoxicus PTRS2</name>
    <dbReference type="NCBI Taxonomy" id="2705321"/>
    <lineage>
        <taxon>Bacteria</taxon>
        <taxon>Bacillati</taxon>
        <taxon>Cyanobacteriota</taxon>
        <taxon>Cyanophyceae</taxon>
        <taxon>Oscillatoriophycideae</taxon>
        <taxon>Oscillatoriales</taxon>
        <taxon>Microcoleaceae</taxon>
        <taxon>Microcoleus</taxon>
        <taxon>Microcoleus anatoxicus</taxon>
    </lineage>
</organism>
<dbReference type="Gene3D" id="1.10.600.10">
    <property type="entry name" value="Farnesyl Diphosphate Synthase"/>
    <property type="match status" value="1"/>
</dbReference>
<reference evidence="1 2" key="1">
    <citation type="journal article" date="2020" name="Harmful Algae">
        <title>Molecular and morphological characterization of a novel dihydroanatoxin-a producing Microcoleus species (cyanobacteria) from the Russian River, California, USA.</title>
        <authorList>
            <person name="Conklin K.Y."/>
            <person name="Stancheva R."/>
            <person name="Otten T.G."/>
            <person name="Fadness R."/>
            <person name="Boyer G.L."/>
            <person name="Read B."/>
            <person name="Zhang X."/>
            <person name="Sheath R.G."/>
        </authorList>
    </citation>
    <scope>NUCLEOTIDE SEQUENCE [LARGE SCALE GENOMIC DNA]</scope>
    <source>
        <strain evidence="1 2">PTRS2</strain>
    </source>
</reference>
<proteinExistence type="predicted"/>
<dbReference type="Proteomes" id="UP001384579">
    <property type="component" value="Unassembled WGS sequence"/>
</dbReference>
<dbReference type="SUPFAM" id="SSF48576">
    <property type="entry name" value="Terpenoid synthases"/>
    <property type="match status" value="1"/>
</dbReference>
<evidence type="ECO:0000313" key="2">
    <source>
        <dbReference type="Proteomes" id="UP001384579"/>
    </source>
</evidence>
<comment type="caution">
    <text evidence="1">The sequence shown here is derived from an EMBL/GenBank/DDBJ whole genome shotgun (WGS) entry which is preliminary data.</text>
</comment>
<name>A0ABU8YIQ6_9CYAN</name>
<gene>
    <name evidence="1" type="ORF">WMG39_05220</name>
</gene>
<keyword evidence="2" id="KW-1185">Reference proteome</keyword>
<evidence type="ECO:0000313" key="1">
    <source>
        <dbReference type="EMBL" id="MEK0184249.1"/>
    </source>
</evidence>
<protein>
    <submittedName>
        <fullName evidence="1">Uncharacterized protein</fullName>
    </submittedName>
</protein>
<accession>A0ABU8YIQ6</accession>